<accession>A0ABX7SMR4</accession>
<keyword evidence="6 7" id="KW-0326">Glycosidase</keyword>
<dbReference type="Pfam" id="PF00959">
    <property type="entry name" value="Phage_lysozyme"/>
    <property type="match status" value="1"/>
</dbReference>
<organism evidence="9 10">
    <name type="scientific">Brevundimonas pondensis</name>
    <dbReference type="NCBI Taxonomy" id="2774189"/>
    <lineage>
        <taxon>Bacteria</taxon>
        <taxon>Pseudomonadati</taxon>
        <taxon>Pseudomonadota</taxon>
        <taxon>Alphaproteobacteria</taxon>
        <taxon>Caulobacterales</taxon>
        <taxon>Caulobacteraceae</taxon>
        <taxon>Brevundimonas</taxon>
    </lineage>
</organism>
<keyword evidence="2 7" id="KW-0929">Antimicrobial</keyword>
<dbReference type="InterPro" id="IPR033907">
    <property type="entry name" value="Endolysin_autolysin"/>
</dbReference>
<dbReference type="RefSeq" id="WP_207826257.1">
    <property type="nucleotide sequence ID" value="NZ_CP062006.1"/>
</dbReference>
<feature type="transmembrane region" description="Helical" evidence="8">
    <location>
        <begin position="249"/>
        <end position="270"/>
    </location>
</feature>
<dbReference type="Proteomes" id="UP000663942">
    <property type="component" value="Chromosome"/>
</dbReference>
<dbReference type="CDD" id="cd00737">
    <property type="entry name" value="lyz_endolysin_autolysin"/>
    <property type="match status" value="1"/>
</dbReference>
<dbReference type="EC" id="3.2.1.17" evidence="7"/>
<dbReference type="PANTHER" id="PTHR38107">
    <property type="match status" value="1"/>
</dbReference>
<keyword evidence="8" id="KW-0472">Membrane</keyword>
<keyword evidence="4 7" id="KW-0378">Hydrolase</keyword>
<dbReference type="InterPro" id="IPR023347">
    <property type="entry name" value="Lysozyme_dom_sf"/>
</dbReference>
<evidence type="ECO:0000256" key="7">
    <source>
        <dbReference type="RuleBase" id="RU003788"/>
    </source>
</evidence>
<comment type="similarity">
    <text evidence="7">Belongs to the glycosyl hydrolase 24 family.</text>
</comment>
<reference evidence="9 10" key="1">
    <citation type="submission" date="2020-09" db="EMBL/GenBank/DDBJ databases">
        <title>Brevundimonas sp. LVF1 isolated from an oligotrophic pond in Goettingen, Germany.</title>
        <authorList>
            <person name="Friedrich I."/>
            <person name="Klassen A."/>
            <person name="Neubauer H."/>
            <person name="Schneider D."/>
            <person name="Hertel R."/>
            <person name="Daniel R."/>
        </authorList>
    </citation>
    <scope>NUCLEOTIDE SEQUENCE [LARGE SCALE GENOMIC DNA]</scope>
    <source>
        <strain evidence="9 10">LVF1</strain>
    </source>
</reference>
<dbReference type="InterPro" id="IPR002196">
    <property type="entry name" value="Glyco_hydro_24"/>
</dbReference>
<evidence type="ECO:0000256" key="2">
    <source>
        <dbReference type="ARBA" id="ARBA00022529"/>
    </source>
</evidence>
<evidence type="ECO:0000313" key="9">
    <source>
        <dbReference type="EMBL" id="QTC88813.1"/>
    </source>
</evidence>
<evidence type="ECO:0000256" key="4">
    <source>
        <dbReference type="ARBA" id="ARBA00022801"/>
    </source>
</evidence>
<dbReference type="InterPro" id="IPR023346">
    <property type="entry name" value="Lysozyme-like_dom_sf"/>
</dbReference>
<evidence type="ECO:0000313" key="10">
    <source>
        <dbReference type="Proteomes" id="UP000663942"/>
    </source>
</evidence>
<keyword evidence="8" id="KW-1133">Transmembrane helix</keyword>
<keyword evidence="5" id="KW-1035">Host cytoplasm</keyword>
<dbReference type="InterPro" id="IPR034690">
    <property type="entry name" value="Endolysin_T4_type"/>
</dbReference>
<dbReference type="PANTHER" id="PTHR38107:SF3">
    <property type="entry name" value="LYSOZYME RRRD-RELATED"/>
    <property type="match status" value="1"/>
</dbReference>
<evidence type="ECO:0000256" key="6">
    <source>
        <dbReference type="ARBA" id="ARBA00023295"/>
    </source>
</evidence>
<keyword evidence="10" id="KW-1185">Reference proteome</keyword>
<comment type="catalytic activity">
    <reaction evidence="1 7">
        <text>Hydrolysis of (1-&gt;4)-beta-linkages between N-acetylmuramic acid and N-acetyl-D-glucosamine residues in a peptidoglycan and between N-acetyl-D-glucosamine residues in chitodextrins.</text>
        <dbReference type="EC" id="3.2.1.17"/>
    </reaction>
</comment>
<evidence type="ECO:0000256" key="3">
    <source>
        <dbReference type="ARBA" id="ARBA00022638"/>
    </source>
</evidence>
<name>A0ABX7SMR4_9CAUL</name>
<keyword evidence="3 7" id="KW-0081">Bacteriolytic enzyme</keyword>
<proteinExistence type="inferred from homology"/>
<dbReference type="EMBL" id="CP062006">
    <property type="protein sequence ID" value="QTC88813.1"/>
    <property type="molecule type" value="Genomic_DNA"/>
</dbReference>
<evidence type="ECO:0000256" key="1">
    <source>
        <dbReference type="ARBA" id="ARBA00000632"/>
    </source>
</evidence>
<dbReference type="Gene3D" id="1.10.530.40">
    <property type="match status" value="1"/>
</dbReference>
<dbReference type="HAMAP" id="MF_04110">
    <property type="entry name" value="ENDOLYSIN_T4"/>
    <property type="match status" value="1"/>
</dbReference>
<sequence>MLLRLAGERARSELGQSVSATTSQRLKVSREGLLLIKSFEGFRPRTVRRRDGVAVIGYGHTKSARADATITEAEAELLLQYDLLPIVEAINNRVSIPLNQHQFDALASFIFSVGIQRFEGSDVLEQLNAGAPARAAEALSGWPDRVQPPVDAPYRRRSAERALFDAAPDQPAPLDMLLTAPVRGADSRTEAPDDGAPATIQVLRHERRATPTLNDTGAVVFIGGIGLLAFAAGVAAFRRVLAGQQATDGTVVIGGALAIIGLVFIGAALWNLTRKRNNKSAV</sequence>
<gene>
    <name evidence="9" type="ORF">IFE19_05545</name>
</gene>
<evidence type="ECO:0000256" key="5">
    <source>
        <dbReference type="ARBA" id="ARBA00023200"/>
    </source>
</evidence>
<evidence type="ECO:0000256" key="8">
    <source>
        <dbReference type="SAM" id="Phobius"/>
    </source>
</evidence>
<protein>
    <recommendedName>
        <fullName evidence="7">Lysozyme</fullName>
        <ecNumber evidence="7">3.2.1.17</ecNumber>
    </recommendedName>
</protein>
<feature type="transmembrane region" description="Helical" evidence="8">
    <location>
        <begin position="217"/>
        <end position="237"/>
    </location>
</feature>
<dbReference type="SUPFAM" id="SSF53955">
    <property type="entry name" value="Lysozyme-like"/>
    <property type="match status" value="1"/>
</dbReference>
<dbReference type="InterPro" id="IPR051018">
    <property type="entry name" value="Bacteriophage_GH24"/>
</dbReference>
<keyword evidence="8" id="KW-0812">Transmembrane</keyword>